<dbReference type="EMBL" id="BAAAYG010000001">
    <property type="protein sequence ID" value="GAA3278736.1"/>
    <property type="molecule type" value="Genomic_DNA"/>
</dbReference>
<evidence type="ECO:0000313" key="12">
    <source>
        <dbReference type="EMBL" id="GAA3278736.1"/>
    </source>
</evidence>
<keyword evidence="6" id="KW-0418">Kinase</keyword>
<dbReference type="InterPro" id="IPR011712">
    <property type="entry name" value="Sig_transdc_His_kin_sub3_dim/P"/>
</dbReference>
<feature type="transmembrane region" description="Helical" evidence="10">
    <location>
        <begin position="72"/>
        <end position="94"/>
    </location>
</feature>
<evidence type="ECO:0000256" key="2">
    <source>
        <dbReference type="ARBA" id="ARBA00012438"/>
    </source>
</evidence>
<accession>A0ABP6RAL4</accession>
<feature type="transmembrane region" description="Helical" evidence="10">
    <location>
        <begin position="42"/>
        <end position="60"/>
    </location>
</feature>
<feature type="transmembrane region" description="Helical" evidence="10">
    <location>
        <begin position="100"/>
        <end position="123"/>
    </location>
</feature>
<proteinExistence type="predicted"/>
<keyword evidence="3" id="KW-0597">Phosphoprotein</keyword>
<dbReference type="SUPFAM" id="SSF55874">
    <property type="entry name" value="ATPase domain of HSP90 chaperone/DNA topoisomerase II/histidine kinase"/>
    <property type="match status" value="1"/>
</dbReference>
<evidence type="ECO:0000256" key="8">
    <source>
        <dbReference type="ARBA" id="ARBA00023012"/>
    </source>
</evidence>
<evidence type="ECO:0000256" key="1">
    <source>
        <dbReference type="ARBA" id="ARBA00000085"/>
    </source>
</evidence>
<keyword evidence="8" id="KW-0902">Two-component regulatory system</keyword>
<dbReference type="Pfam" id="PF07730">
    <property type="entry name" value="HisKA_3"/>
    <property type="match status" value="1"/>
</dbReference>
<evidence type="ECO:0000259" key="11">
    <source>
        <dbReference type="Pfam" id="PF07730"/>
    </source>
</evidence>
<feature type="region of interest" description="Disordered" evidence="9">
    <location>
        <begin position="167"/>
        <end position="192"/>
    </location>
</feature>
<evidence type="ECO:0000256" key="9">
    <source>
        <dbReference type="SAM" id="MobiDB-lite"/>
    </source>
</evidence>
<dbReference type="InterPro" id="IPR050482">
    <property type="entry name" value="Sensor_HK_TwoCompSys"/>
</dbReference>
<evidence type="ECO:0000256" key="6">
    <source>
        <dbReference type="ARBA" id="ARBA00022777"/>
    </source>
</evidence>
<evidence type="ECO:0000256" key="5">
    <source>
        <dbReference type="ARBA" id="ARBA00022741"/>
    </source>
</evidence>
<dbReference type="CDD" id="cd16917">
    <property type="entry name" value="HATPase_UhpB-NarQ-NarX-like"/>
    <property type="match status" value="1"/>
</dbReference>
<evidence type="ECO:0000256" key="3">
    <source>
        <dbReference type="ARBA" id="ARBA00022553"/>
    </source>
</evidence>
<comment type="caution">
    <text evidence="12">The sequence shown here is derived from an EMBL/GenBank/DDBJ whole genome shotgun (WGS) entry which is preliminary data.</text>
</comment>
<evidence type="ECO:0000256" key="7">
    <source>
        <dbReference type="ARBA" id="ARBA00022840"/>
    </source>
</evidence>
<dbReference type="PANTHER" id="PTHR24421:SF10">
    <property type="entry name" value="NITRATE_NITRITE SENSOR PROTEIN NARQ"/>
    <property type="match status" value="1"/>
</dbReference>
<dbReference type="InterPro" id="IPR036890">
    <property type="entry name" value="HATPase_C_sf"/>
</dbReference>
<comment type="catalytic activity">
    <reaction evidence="1">
        <text>ATP + protein L-histidine = ADP + protein N-phospho-L-histidine.</text>
        <dbReference type="EC" id="2.7.13.3"/>
    </reaction>
</comment>
<name>A0ABP6RAL4_9MICC</name>
<evidence type="ECO:0000256" key="4">
    <source>
        <dbReference type="ARBA" id="ARBA00022679"/>
    </source>
</evidence>
<dbReference type="Gene3D" id="1.20.5.1930">
    <property type="match status" value="1"/>
</dbReference>
<dbReference type="Proteomes" id="UP001501736">
    <property type="component" value="Unassembled WGS sequence"/>
</dbReference>
<sequence>MRAVVSGLIVLTMIVVGLLVLVSATMTDPALADPATGEATDFGVVMAGLGMLALLTLPLYRHAPLVPMLAGTVAALLLGLDPFVLAVGLTVWIVRARRRWHWVVAAAGVAVILISAGLHLHALSGWPDEEHRRTGQITVVALTVLCLGLVLGISLWTRQRRSAEAAEAQARAAEHTSEQLSEQLTRRRERDELAREVHDTLASDLSGLSLHVGGLEKAVQTTQDPQLREGLRTTRDYADQALTNLRALLTSLRESGADDDAPAPAPQGITDLQALFEEASAQGVQVRPFVLVDGYSTAPQALQHTVRRITGEALTNVLRHSSDRAAEVSIAGSPGRGIDLRVSNRTADSARFTSGSGTGLTGIRERAQLLGGTAEVQHADGLFTLTVHLPWAADDADA</sequence>
<feature type="domain" description="Signal transduction histidine kinase subgroup 3 dimerisation and phosphoacceptor" evidence="11">
    <location>
        <begin position="189"/>
        <end position="255"/>
    </location>
</feature>
<keyword evidence="10" id="KW-0812">Transmembrane</keyword>
<evidence type="ECO:0000256" key="10">
    <source>
        <dbReference type="SAM" id="Phobius"/>
    </source>
</evidence>
<keyword evidence="10" id="KW-1133">Transmembrane helix</keyword>
<keyword evidence="10" id="KW-0472">Membrane</keyword>
<dbReference type="Gene3D" id="3.30.565.10">
    <property type="entry name" value="Histidine kinase-like ATPase, C-terminal domain"/>
    <property type="match status" value="1"/>
</dbReference>
<keyword evidence="4" id="KW-0808">Transferase</keyword>
<evidence type="ECO:0000313" key="13">
    <source>
        <dbReference type="Proteomes" id="UP001501736"/>
    </source>
</evidence>
<organism evidence="12 13">
    <name type="scientific">Nesterenkonia halobia</name>
    <dbReference type="NCBI Taxonomy" id="37922"/>
    <lineage>
        <taxon>Bacteria</taxon>
        <taxon>Bacillati</taxon>
        <taxon>Actinomycetota</taxon>
        <taxon>Actinomycetes</taxon>
        <taxon>Micrococcales</taxon>
        <taxon>Micrococcaceae</taxon>
        <taxon>Nesterenkonia</taxon>
    </lineage>
</organism>
<dbReference type="PANTHER" id="PTHR24421">
    <property type="entry name" value="NITRATE/NITRITE SENSOR PROTEIN NARX-RELATED"/>
    <property type="match status" value="1"/>
</dbReference>
<reference evidence="13" key="1">
    <citation type="journal article" date="2019" name="Int. J. Syst. Evol. Microbiol.">
        <title>The Global Catalogue of Microorganisms (GCM) 10K type strain sequencing project: providing services to taxonomists for standard genome sequencing and annotation.</title>
        <authorList>
            <consortium name="The Broad Institute Genomics Platform"/>
            <consortium name="The Broad Institute Genome Sequencing Center for Infectious Disease"/>
            <person name="Wu L."/>
            <person name="Ma J."/>
        </authorList>
    </citation>
    <scope>NUCLEOTIDE SEQUENCE [LARGE SCALE GENOMIC DNA]</scope>
    <source>
        <strain evidence="13">JCM 11483</strain>
    </source>
</reference>
<keyword evidence="5" id="KW-0547">Nucleotide-binding</keyword>
<gene>
    <name evidence="12" type="ORF">GCM10020260_01160</name>
</gene>
<feature type="transmembrane region" description="Helical" evidence="10">
    <location>
        <begin position="135"/>
        <end position="156"/>
    </location>
</feature>
<protein>
    <recommendedName>
        <fullName evidence="2">histidine kinase</fullName>
        <ecNumber evidence="2">2.7.13.3</ecNumber>
    </recommendedName>
</protein>
<keyword evidence="7" id="KW-0067">ATP-binding</keyword>
<dbReference type="EC" id="2.7.13.3" evidence="2"/>
<keyword evidence="13" id="KW-1185">Reference proteome</keyword>